<comment type="similarity">
    <text evidence="1 6">Belongs to the glycosyl hydrolase 31 family.</text>
</comment>
<name>A0AAI9WY66_9ASCO</name>
<comment type="caution">
    <text evidence="10">The sequence shown here is derived from an EMBL/GenBank/DDBJ whole genome shotgun (WGS) entry which is preliminary data.</text>
</comment>
<dbReference type="InterPro" id="IPR000322">
    <property type="entry name" value="Glyco_hydro_31_TIM"/>
</dbReference>
<keyword evidence="2 7" id="KW-0732">Signal</keyword>
<dbReference type="EMBL" id="JAHUZD010000088">
    <property type="protein sequence ID" value="KAI3404710.2"/>
    <property type="molecule type" value="Genomic_DNA"/>
</dbReference>
<reference evidence="10" key="1">
    <citation type="journal article" date="2022" name="DNA Res.">
        <title>Genome analysis of five recently described species of the CUG-Ser clade uncovers Candida theae as a new hybrid lineage with pathogenic potential in the Candida parapsilosis species complex.</title>
        <authorList>
            <person name="Mixao V."/>
            <person name="Del Olmo V."/>
            <person name="Hegedusova E."/>
            <person name="Saus E."/>
            <person name="Pryszcz L."/>
            <person name="Cillingova A."/>
            <person name="Nosek J."/>
            <person name="Gabaldon T."/>
        </authorList>
    </citation>
    <scope>NUCLEOTIDE SEQUENCE</scope>
    <source>
        <strain evidence="10">CBS 10844</strain>
    </source>
</reference>
<organism evidence="10 11">
    <name type="scientific">Candida oxycetoniae</name>
    <dbReference type="NCBI Taxonomy" id="497107"/>
    <lineage>
        <taxon>Eukaryota</taxon>
        <taxon>Fungi</taxon>
        <taxon>Dikarya</taxon>
        <taxon>Ascomycota</taxon>
        <taxon>Saccharomycotina</taxon>
        <taxon>Pichiomycetes</taxon>
        <taxon>Debaryomycetaceae</taxon>
        <taxon>Candida/Lodderomyces clade</taxon>
        <taxon>Candida</taxon>
    </lineage>
</organism>
<dbReference type="InterPro" id="IPR048395">
    <property type="entry name" value="Glyco_hydro_31_C"/>
</dbReference>
<dbReference type="InterPro" id="IPR030459">
    <property type="entry name" value="Glyco_hydro_31_CS"/>
</dbReference>
<feature type="chain" id="PRO_5042523305" description="Glucoamylase 1" evidence="7">
    <location>
        <begin position="20"/>
        <end position="962"/>
    </location>
</feature>
<evidence type="ECO:0000313" key="11">
    <source>
        <dbReference type="Proteomes" id="UP001202479"/>
    </source>
</evidence>
<dbReference type="Proteomes" id="UP001202479">
    <property type="component" value="Unassembled WGS sequence"/>
</dbReference>
<dbReference type="PANTHER" id="PTHR22762:SF133">
    <property type="entry name" value="P-TYPE DOMAIN-CONTAINING PROTEIN"/>
    <property type="match status" value="1"/>
</dbReference>
<feature type="domain" description="Glycosyl hydrolase family 31 C-terminal" evidence="9">
    <location>
        <begin position="744"/>
        <end position="836"/>
    </location>
</feature>
<sequence length="962" mass="106916">MVDVLTIVFAFFLIYGAFASNTNATAISTFTYNTIPPYEAFGVKQLPNVYNKSAVDANEVAHGYTLVNVSSTNRGLTGILKLRGATNIYGYDFEILNLTVEYQSCKRLNVHIEPTNLTDVYVLPDNLVPKPKLEQESKEESSRTTLNFADSDLVFDYIEENFGFEISRASTGEVLFSTVGNPLVFSNQFIQLNTSLPQNHTIKGLGETFGGSINEPGSVRTLYANGASDPINGNLYSVHPVYYDQRYDSNTTHAVYWRSSAIQEVVIGEESLTWRALSGIIDLYFFSGPIPKDAVSQYVTTIGLPCMQPYWALGYHQSRWGYATLKELKTVVENFKKFDIPLETIWTDIDYMDNYKDYTTDPVRYPAAEFKDFLLELHNNSQHYVPNMDAGIYVPNPNNATDNDYPPFHQGNDSDIFIMNPDGSLYIGAMWPGYTAWPDYIKNESTTYIGNQLAAWYEEVAFDGLMTDENEISSFCVGSCGSGKISDNPVRRASTPAAEQAFPLGFNVTNATEYSAINASYYATAKLLSPSSTVSSLLSSSATTSLDGHNTLKPGKGNINYPPYAINNAQSDHDLATHAVAMNATHHDGTVMYDVRNIYGFLQNKAIYRGLVELHPNKRPFIIGRSTFAGSGKYVGTWGGDNVANYFSMYFSIPQAIAFGSFGVPFFGADVCGYGENTDMELCSRWMQLGSFLPFFRNHNEIGRISQEPYVWEAVANASRASIGVRYSLLPYYYTLMHEAHVTGLPYIRSLSFQFPYDKLLRGIDNQFFVGDALIVTPVLEPGVNYTKGVFPGVDNTTVYYDFYTRSRMNFTAGTNETLAASLGHIPLHIRGGYIIPTQKPGYTIAESRLNPFQLIVALDRHGSALGRLYLDDGESIDVDKSLMVKLAANDNKLVAIPVGEYNASQPLDTITILGIEAKPNSVKFNGASVDYTFNGTTVFITRLDKFTQSGAFAKRFEVEWD</sequence>
<evidence type="ECO:0000313" key="10">
    <source>
        <dbReference type="EMBL" id="KAI3404710.2"/>
    </source>
</evidence>
<evidence type="ECO:0000256" key="7">
    <source>
        <dbReference type="SAM" id="SignalP"/>
    </source>
</evidence>
<feature type="signal peptide" evidence="7">
    <location>
        <begin position="1"/>
        <end position="19"/>
    </location>
</feature>
<dbReference type="InterPro" id="IPR011013">
    <property type="entry name" value="Gal_mutarotase_sf_dom"/>
</dbReference>
<evidence type="ECO:0000256" key="1">
    <source>
        <dbReference type="ARBA" id="ARBA00007806"/>
    </source>
</evidence>
<keyword evidence="11" id="KW-1185">Reference proteome</keyword>
<gene>
    <name evidence="10" type="ORF">KGF56_002478</name>
</gene>
<keyword evidence="5 6" id="KW-0326">Glycosidase</keyword>
<evidence type="ECO:0000256" key="4">
    <source>
        <dbReference type="ARBA" id="ARBA00023180"/>
    </source>
</evidence>
<dbReference type="GO" id="GO:0004553">
    <property type="term" value="F:hydrolase activity, hydrolyzing O-glycosyl compounds"/>
    <property type="evidence" value="ECO:0007669"/>
    <property type="project" value="InterPro"/>
</dbReference>
<dbReference type="RefSeq" id="XP_049180455.1">
    <property type="nucleotide sequence ID" value="XM_049323711.1"/>
</dbReference>
<dbReference type="GO" id="GO:0005975">
    <property type="term" value="P:carbohydrate metabolic process"/>
    <property type="evidence" value="ECO:0007669"/>
    <property type="project" value="InterPro"/>
</dbReference>
<dbReference type="SUPFAM" id="SSF51011">
    <property type="entry name" value="Glycosyl hydrolase domain"/>
    <property type="match status" value="1"/>
</dbReference>
<dbReference type="GeneID" id="73380095"/>
<evidence type="ECO:0000256" key="5">
    <source>
        <dbReference type="ARBA" id="ARBA00023295"/>
    </source>
</evidence>
<dbReference type="SUPFAM" id="SSF74650">
    <property type="entry name" value="Galactose mutarotase-like"/>
    <property type="match status" value="1"/>
</dbReference>
<dbReference type="Pfam" id="PF21365">
    <property type="entry name" value="Glyco_hydro_31_3rd"/>
    <property type="match status" value="1"/>
</dbReference>
<evidence type="ECO:0000259" key="9">
    <source>
        <dbReference type="Pfam" id="PF21365"/>
    </source>
</evidence>
<dbReference type="SUPFAM" id="SSF51445">
    <property type="entry name" value="(Trans)glycosidases"/>
    <property type="match status" value="1"/>
</dbReference>
<keyword evidence="4" id="KW-0325">Glycoprotein</keyword>
<feature type="domain" description="Glycoside hydrolase family 31 TIM barrel" evidence="8">
    <location>
        <begin position="305"/>
        <end position="736"/>
    </location>
</feature>
<dbReference type="PROSITE" id="PS00707">
    <property type="entry name" value="GLYCOSYL_HYDROL_F31_2"/>
    <property type="match status" value="1"/>
</dbReference>
<evidence type="ECO:0000256" key="3">
    <source>
        <dbReference type="ARBA" id="ARBA00022801"/>
    </source>
</evidence>
<proteinExistence type="inferred from homology"/>
<dbReference type="AlphaFoldDB" id="A0AAI9WY66"/>
<evidence type="ECO:0000256" key="6">
    <source>
        <dbReference type="RuleBase" id="RU361185"/>
    </source>
</evidence>
<dbReference type="Pfam" id="PF01055">
    <property type="entry name" value="Glyco_hydro_31_2nd"/>
    <property type="match status" value="1"/>
</dbReference>
<accession>A0AAI9WY66</accession>
<dbReference type="Gene3D" id="2.60.40.1180">
    <property type="entry name" value="Golgi alpha-mannosidase II"/>
    <property type="match status" value="2"/>
</dbReference>
<dbReference type="InterPro" id="IPR017853">
    <property type="entry name" value="GH"/>
</dbReference>
<keyword evidence="3 6" id="KW-0378">Hydrolase</keyword>
<dbReference type="Gene3D" id="2.60.40.1760">
    <property type="entry name" value="glycosyl hydrolase (family 31)"/>
    <property type="match status" value="1"/>
</dbReference>
<dbReference type="CDD" id="cd06602">
    <property type="entry name" value="GH31_MGAM_SI_GAA"/>
    <property type="match status" value="1"/>
</dbReference>
<evidence type="ECO:0000259" key="8">
    <source>
        <dbReference type="Pfam" id="PF01055"/>
    </source>
</evidence>
<dbReference type="FunFam" id="3.20.20.80:FF:000138">
    <property type="entry name" value="Putative alpha-glucosidase AgdA"/>
    <property type="match status" value="1"/>
</dbReference>
<evidence type="ECO:0008006" key="12">
    <source>
        <dbReference type="Google" id="ProtNLM"/>
    </source>
</evidence>
<evidence type="ECO:0000256" key="2">
    <source>
        <dbReference type="ARBA" id="ARBA00022729"/>
    </source>
</evidence>
<dbReference type="GO" id="GO:0030246">
    <property type="term" value="F:carbohydrate binding"/>
    <property type="evidence" value="ECO:0007669"/>
    <property type="project" value="InterPro"/>
</dbReference>
<protein>
    <recommendedName>
        <fullName evidence="12">Glucoamylase 1</fullName>
    </recommendedName>
</protein>
<dbReference type="PANTHER" id="PTHR22762">
    <property type="entry name" value="ALPHA-GLUCOSIDASE"/>
    <property type="match status" value="1"/>
</dbReference>
<dbReference type="Gene3D" id="3.20.20.80">
    <property type="entry name" value="Glycosidases"/>
    <property type="match status" value="2"/>
</dbReference>
<dbReference type="CDD" id="cd14752">
    <property type="entry name" value="GH31_N"/>
    <property type="match status" value="1"/>
</dbReference>
<dbReference type="InterPro" id="IPR013780">
    <property type="entry name" value="Glyco_hydro_b"/>
</dbReference>